<sequence>MDSGSSSASSHELRSRALRSMSIDSHPVPAPLPRAADPGSDIFNVSLSKSRQVRQWVVQGLSKEESKRLRSNYTPAFEENFELLCPKLEETMDRFWKQKKTFQSNHFQLLDAFRPLLHTWNQLPSDSTLLDGVETSLKLLGNAFASVFKLRRSNAMRHVNPNLLPLLKDDRSFSSREYERLFGEKFLNAMVKYADDFVKVKKIGRSGEPFFKPTSGGNWNSGSRPSLFHSRSSAGGHGSGKKGGFHGFPDSRNAGAFGQSTSKQIPSSRYVSRSTVNSFNVIGGRLALFCHAWSMFSTDPWVLSTITHGYVVDFVSPPIQPSLPTGCVMSDEMRSVCQAEKESLLAKGVIRKVSSVISGDFVSNTFAIPKTTGGWRPIINLKQLNSFIRYQHFKMGVWTA</sequence>
<feature type="region of interest" description="Disordered" evidence="1">
    <location>
        <begin position="1"/>
        <end position="36"/>
    </location>
</feature>
<feature type="region of interest" description="Disordered" evidence="1">
    <location>
        <begin position="214"/>
        <end position="245"/>
    </location>
</feature>
<reference evidence="2 3" key="1">
    <citation type="submission" date="2022-05" db="EMBL/GenBank/DDBJ databases">
        <title>A multi-omics perspective on studying reproductive biology in Daphnia sinensis.</title>
        <authorList>
            <person name="Jia J."/>
        </authorList>
    </citation>
    <scope>NUCLEOTIDE SEQUENCE [LARGE SCALE GENOMIC DNA]</scope>
    <source>
        <strain evidence="2 3">WSL</strain>
    </source>
</reference>
<dbReference type="AlphaFoldDB" id="A0AAD5PM32"/>
<dbReference type="Proteomes" id="UP000820818">
    <property type="component" value="Linkage Group LG9"/>
</dbReference>
<keyword evidence="3" id="KW-1185">Reference proteome</keyword>
<gene>
    <name evidence="2" type="ORF">GHT06_020450</name>
</gene>
<feature type="compositionally biased region" description="Low complexity" evidence="1">
    <location>
        <begin position="1"/>
        <end position="10"/>
    </location>
</feature>
<dbReference type="SUPFAM" id="SSF56672">
    <property type="entry name" value="DNA/RNA polymerases"/>
    <property type="match status" value="1"/>
</dbReference>
<evidence type="ECO:0000256" key="1">
    <source>
        <dbReference type="SAM" id="MobiDB-lite"/>
    </source>
</evidence>
<feature type="compositionally biased region" description="Polar residues" evidence="1">
    <location>
        <begin position="215"/>
        <end position="224"/>
    </location>
</feature>
<proteinExistence type="predicted"/>
<evidence type="ECO:0000313" key="3">
    <source>
        <dbReference type="Proteomes" id="UP000820818"/>
    </source>
</evidence>
<accession>A0AAD5PM32</accession>
<protein>
    <submittedName>
        <fullName evidence="2">Uncharacterized protein</fullName>
    </submittedName>
</protein>
<organism evidence="2 3">
    <name type="scientific">Daphnia sinensis</name>
    <dbReference type="NCBI Taxonomy" id="1820382"/>
    <lineage>
        <taxon>Eukaryota</taxon>
        <taxon>Metazoa</taxon>
        <taxon>Ecdysozoa</taxon>
        <taxon>Arthropoda</taxon>
        <taxon>Crustacea</taxon>
        <taxon>Branchiopoda</taxon>
        <taxon>Diplostraca</taxon>
        <taxon>Cladocera</taxon>
        <taxon>Anomopoda</taxon>
        <taxon>Daphniidae</taxon>
        <taxon>Daphnia</taxon>
        <taxon>Daphnia similis group</taxon>
    </lineage>
</organism>
<dbReference type="EMBL" id="WJBH02000009">
    <property type="protein sequence ID" value="KAI9552586.1"/>
    <property type="molecule type" value="Genomic_DNA"/>
</dbReference>
<dbReference type="InterPro" id="IPR043502">
    <property type="entry name" value="DNA/RNA_pol_sf"/>
</dbReference>
<evidence type="ECO:0000313" key="2">
    <source>
        <dbReference type="EMBL" id="KAI9552586.1"/>
    </source>
</evidence>
<name>A0AAD5PM32_9CRUS</name>
<dbReference type="GO" id="GO:0071897">
    <property type="term" value="P:DNA biosynthetic process"/>
    <property type="evidence" value="ECO:0007669"/>
    <property type="project" value="UniProtKB-ARBA"/>
</dbReference>
<dbReference type="Gene3D" id="3.10.10.10">
    <property type="entry name" value="HIV Type 1 Reverse Transcriptase, subunit A, domain 1"/>
    <property type="match status" value="1"/>
</dbReference>
<comment type="caution">
    <text evidence="2">The sequence shown here is derived from an EMBL/GenBank/DDBJ whole genome shotgun (WGS) entry which is preliminary data.</text>
</comment>